<dbReference type="EMBL" id="JAKCXM010000357">
    <property type="protein sequence ID" value="KAJ0395210.1"/>
    <property type="molecule type" value="Genomic_DNA"/>
</dbReference>
<dbReference type="AlphaFoldDB" id="A0AAD5Q7S2"/>
<evidence type="ECO:0000259" key="4">
    <source>
        <dbReference type="Pfam" id="PF20147"/>
    </source>
</evidence>
<organism evidence="5 6">
    <name type="scientific">Pythium insidiosum</name>
    <name type="common">Pythiosis disease agent</name>
    <dbReference type="NCBI Taxonomy" id="114742"/>
    <lineage>
        <taxon>Eukaryota</taxon>
        <taxon>Sar</taxon>
        <taxon>Stramenopiles</taxon>
        <taxon>Oomycota</taxon>
        <taxon>Peronosporomycetes</taxon>
        <taxon>Pythiales</taxon>
        <taxon>Pythiaceae</taxon>
        <taxon>Pythium</taxon>
    </lineage>
</organism>
<sequence length="114" mass="12977">MSEVELECAVYGEGTVFTVKIARDAKVSALQEAIFDKQRYHERFSFPPSALTLYVAKKNGAWLKSDPTFETFLKQGRQDDSGYAVKMIPNWILDEDYLGANFKPGRKEIHILSI</sequence>
<keyword evidence="3" id="KW-0964">Secreted</keyword>
<reference evidence="5" key="1">
    <citation type="submission" date="2021-12" db="EMBL/GenBank/DDBJ databases">
        <title>Prjna785345.</title>
        <authorList>
            <person name="Rujirawat T."/>
            <person name="Krajaejun T."/>
        </authorList>
    </citation>
    <scope>NUCLEOTIDE SEQUENCE</scope>
    <source>
        <strain evidence="5">Pi057C3</strain>
    </source>
</reference>
<evidence type="ECO:0000313" key="5">
    <source>
        <dbReference type="EMBL" id="KAJ0395210.1"/>
    </source>
</evidence>
<protein>
    <recommendedName>
        <fullName evidence="4">Crinkler effector protein N-terminal domain-containing protein</fullName>
    </recommendedName>
</protein>
<dbReference type="GO" id="GO:0005576">
    <property type="term" value="C:extracellular region"/>
    <property type="evidence" value="ECO:0007669"/>
    <property type="project" value="UniProtKB-SubCell"/>
</dbReference>
<accession>A0AAD5Q7S2</accession>
<dbReference type="InterPro" id="IPR045379">
    <property type="entry name" value="Crinkler_N"/>
</dbReference>
<comment type="caution">
    <text evidence="5">The sequence shown here is derived from an EMBL/GenBank/DDBJ whole genome shotgun (WGS) entry which is preliminary data.</text>
</comment>
<keyword evidence="6" id="KW-1185">Reference proteome</keyword>
<evidence type="ECO:0000256" key="1">
    <source>
        <dbReference type="ARBA" id="ARBA00004340"/>
    </source>
</evidence>
<dbReference type="Proteomes" id="UP001209570">
    <property type="component" value="Unassembled WGS sequence"/>
</dbReference>
<dbReference type="GO" id="GO:0043657">
    <property type="term" value="C:host cell"/>
    <property type="evidence" value="ECO:0007669"/>
    <property type="project" value="UniProtKB-SubCell"/>
</dbReference>
<name>A0AAD5Q7S2_PYTIN</name>
<feature type="domain" description="Crinkler effector protein N-terminal" evidence="4">
    <location>
        <begin position="4"/>
        <end position="112"/>
    </location>
</feature>
<gene>
    <name evidence="5" type="ORF">P43SY_004068</name>
</gene>
<dbReference type="Pfam" id="PF20147">
    <property type="entry name" value="Crinkler"/>
    <property type="match status" value="1"/>
</dbReference>
<proteinExistence type="predicted"/>
<evidence type="ECO:0000256" key="3">
    <source>
        <dbReference type="ARBA" id="ARBA00022525"/>
    </source>
</evidence>
<comment type="subcellular location">
    <subcellularLocation>
        <location evidence="1">Host cell</location>
    </subcellularLocation>
    <subcellularLocation>
        <location evidence="2">Secreted</location>
    </subcellularLocation>
</comment>
<evidence type="ECO:0000256" key="2">
    <source>
        <dbReference type="ARBA" id="ARBA00004613"/>
    </source>
</evidence>
<evidence type="ECO:0000313" key="6">
    <source>
        <dbReference type="Proteomes" id="UP001209570"/>
    </source>
</evidence>